<dbReference type="RefSeq" id="WP_022902991.1">
    <property type="nucleotide sequence ID" value="NZ_BMOI01000016.1"/>
</dbReference>
<evidence type="ECO:0000313" key="3">
    <source>
        <dbReference type="EMBL" id="MBM7802701.1"/>
    </source>
</evidence>
<feature type="signal peptide" evidence="2">
    <location>
        <begin position="1"/>
        <end position="21"/>
    </location>
</feature>
<keyword evidence="1" id="KW-1133">Transmembrane helix</keyword>
<organism evidence="3 4">
    <name type="scientific">Curtobacterium luteum</name>
    <dbReference type="NCBI Taxonomy" id="33881"/>
    <lineage>
        <taxon>Bacteria</taxon>
        <taxon>Bacillati</taxon>
        <taxon>Actinomycetota</taxon>
        <taxon>Actinomycetes</taxon>
        <taxon>Micrococcales</taxon>
        <taxon>Microbacteriaceae</taxon>
        <taxon>Curtobacterium</taxon>
    </lineage>
</organism>
<keyword evidence="4" id="KW-1185">Reference proteome</keyword>
<name>A0ABS2RUK5_9MICO</name>
<feature type="chain" id="PRO_5045363092" evidence="2">
    <location>
        <begin position="22"/>
        <end position="64"/>
    </location>
</feature>
<accession>A0ABS2RUK5</accession>
<keyword evidence="1" id="KW-0472">Membrane</keyword>
<keyword evidence="2" id="KW-0732">Signal</keyword>
<dbReference type="Proteomes" id="UP000746584">
    <property type="component" value="Unassembled WGS sequence"/>
</dbReference>
<comment type="caution">
    <text evidence="3">The sequence shown here is derived from an EMBL/GenBank/DDBJ whole genome shotgun (WGS) entry which is preliminary data.</text>
</comment>
<evidence type="ECO:0000256" key="2">
    <source>
        <dbReference type="SAM" id="SignalP"/>
    </source>
</evidence>
<protein>
    <submittedName>
        <fullName evidence="3">Drug/metabolite transporter (DMT)-like permease</fullName>
    </submittedName>
</protein>
<feature type="transmembrane region" description="Helical" evidence="1">
    <location>
        <begin position="37"/>
        <end position="56"/>
    </location>
</feature>
<dbReference type="EMBL" id="JAFBCG010000001">
    <property type="protein sequence ID" value="MBM7802701.1"/>
    <property type="molecule type" value="Genomic_DNA"/>
</dbReference>
<sequence>MRSFLLRLPIALTCSSALVVAGSVLVTAPTTAGHWGSTVGSALALFTAMVWAGTALRRRRHRRP</sequence>
<evidence type="ECO:0000313" key="4">
    <source>
        <dbReference type="Proteomes" id="UP000746584"/>
    </source>
</evidence>
<proteinExistence type="predicted"/>
<reference evidence="3 4" key="1">
    <citation type="submission" date="2021-01" db="EMBL/GenBank/DDBJ databases">
        <title>Sequencing the genomes of 1000 actinobacteria strains.</title>
        <authorList>
            <person name="Klenk H.-P."/>
        </authorList>
    </citation>
    <scope>NUCLEOTIDE SEQUENCE [LARGE SCALE GENOMIC DNA]</scope>
    <source>
        <strain evidence="3 4">DSM 20542</strain>
    </source>
</reference>
<keyword evidence="1" id="KW-0812">Transmembrane</keyword>
<gene>
    <name evidence="3" type="ORF">JOE58_001952</name>
</gene>
<evidence type="ECO:0000256" key="1">
    <source>
        <dbReference type="SAM" id="Phobius"/>
    </source>
</evidence>